<dbReference type="Pfam" id="PF00240">
    <property type="entry name" value="ubiquitin"/>
    <property type="match status" value="1"/>
</dbReference>
<dbReference type="InParanoid" id="A0A409WFX0"/>
<feature type="compositionally biased region" description="Low complexity" evidence="3">
    <location>
        <begin position="725"/>
        <end position="740"/>
    </location>
</feature>
<dbReference type="EMBL" id="NHYD01003440">
    <property type="protein sequence ID" value="PPQ77371.1"/>
    <property type="molecule type" value="Genomic_DNA"/>
</dbReference>
<feature type="region of interest" description="Disordered" evidence="3">
    <location>
        <begin position="851"/>
        <end position="871"/>
    </location>
</feature>
<sequence>MVRPINTCVLGVGLSGLTFHVPFILALPDTFTLHSVLERNPAAEGGKVKERFGVTPKIHRSIDQVVADPEIELVIVGTPNNTHYAFAKAALNAGKHVLVDKPVTATFEEAKELGTLAKEKGLVLYPYQNRRWDADFFALKKLLAEPDTAPQSIGAITEFESHHDRFRRGLKGTWKDNPAPGVGLTYDLGSHLIDQTLCLFGRPDRITAFIQNLRGIGSPDVDDSFTIYMHYSAGARNTYPLTAILRSHTLSVRSPQLRYVVRGTKGTYTKFGVDVQEDQLKVISSPKAILEGRYGMEPDYLWGTVERIEADDTTVTKSKWPSTDAGNYTDLFRNLGDAIRNGDELAIKWEEAAAVIEMIELAHKTTMSLVDIRVDLPSYSRSFVVKVQPSSTVLQIKEEIYHTCPGQPRTAGQRLIWRGRLLTDDENIDNLWKNEPRIVHLAVHPSAWSSLPPVVQPHTQPLAQPQPTPTVPTQHTLSPTPAPTRWAFATPLQHLVNSPQPPPRSPAAYVLYQHQKALACLCSGITPPPPNVYESTSAARAVAVQMLERSGFIWPAILDEAYPPPSETKGVEYVISQIDGGLFLQLVDCHQSPSPMQEHALKVLSNTLTILTMALPTTPTIRTITPQSTPIPPHVNELLQQLGMPPLRAVNNNANPVGNQPNAAMDDIRQIPIRPLLAPLTMLLLRTLLLLYFIAPTRTPIFGVLIVAWMLYEIWQPIRNGLQNGWGRNPPQNQQQRENNAPVGAQNVDQPNAVPAPGGLPAANVPVRPGPIGPVTLDLQAGALFDSLANLNIEEEQRMLNQATATAAAEPGLGHKITTFLSLFVTTLHPAIWNRRRVALRRREGVVRTEANARNAPLSPPATPPADAEIPATSVDNVAAQRREELRAQFNRRPRWIQRYMERVVAEDWVDDSD</sequence>
<dbReference type="InterPro" id="IPR000626">
    <property type="entry name" value="Ubiquitin-like_dom"/>
</dbReference>
<reference evidence="5 6" key="1">
    <citation type="journal article" date="2018" name="Evol. Lett.">
        <title>Horizontal gene cluster transfer increased hallucinogenic mushroom diversity.</title>
        <authorList>
            <person name="Reynolds H.T."/>
            <person name="Vijayakumar V."/>
            <person name="Gluck-Thaler E."/>
            <person name="Korotkin H.B."/>
            <person name="Matheny P.B."/>
            <person name="Slot J.C."/>
        </authorList>
    </citation>
    <scope>NUCLEOTIDE SEQUENCE [LARGE SCALE GENOMIC DNA]</scope>
    <source>
        <strain evidence="5 6">2631</strain>
    </source>
</reference>
<dbReference type="Gene3D" id="3.10.20.90">
    <property type="entry name" value="Phosphatidylinositol 3-kinase Catalytic Subunit, Chain A, domain 1"/>
    <property type="match status" value="1"/>
</dbReference>
<keyword evidence="6" id="KW-1185">Reference proteome</keyword>
<dbReference type="PANTHER" id="PTHR43708">
    <property type="entry name" value="CONSERVED EXPRESSED OXIDOREDUCTASE (EUROFUNG)"/>
    <property type="match status" value="1"/>
</dbReference>
<dbReference type="OrthoDB" id="446809at2759"/>
<protein>
    <recommendedName>
        <fullName evidence="4">Ubiquitin-like domain-containing protein</fullName>
    </recommendedName>
</protein>
<dbReference type="InterPro" id="IPR036291">
    <property type="entry name" value="NAD(P)-bd_dom_sf"/>
</dbReference>
<evidence type="ECO:0000256" key="2">
    <source>
        <dbReference type="ARBA" id="ARBA00023002"/>
    </source>
</evidence>
<dbReference type="AlphaFoldDB" id="A0A409WFX0"/>
<dbReference type="Pfam" id="PF02894">
    <property type="entry name" value="GFO_IDH_MocA_C"/>
    <property type="match status" value="1"/>
</dbReference>
<evidence type="ECO:0000259" key="4">
    <source>
        <dbReference type="PROSITE" id="PS50053"/>
    </source>
</evidence>
<evidence type="ECO:0000313" key="5">
    <source>
        <dbReference type="EMBL" id="PPQ77371.1"/>
    </source>
</evidence>
<evidence type="ECO:0000256" key="1">
    <source>
        <dbReference type="ARBA" id="ARBA00010928"/>
    </source>
</evidence>
<dbReference type="Gene3D" id="3.40.50.720">
    <property type="entry name" value="NAD(P)-binding Rossmann-like Domain"/>
    <property type="match status" value="1"/>
</dbReference>
<dbReference type="SUPFAM" id="SSF54236">
    <property type="entry name" value="Ubiquitin-like"/>
    <property type="match status" value="1"/>
</dbReference>
<dbReference type="InterPro" id="IPR004104">
    <property type="entry name" value="Gfo/Idh/MocA-like_OxRdtase_C"/>
</dbReference>
<accession>A0A409WFX0</accession>
<dbReference type="PROSITE" id="PS50053">
    <property type="entry name" value="UBIQUITIN_2"/>
    <property type="match status" value="1"/>
</dbReference>
<evidence type="ECO:0000313" key="6">
    <source>
        <dbReference type="Proteomes" id="UP000283269"/>
    </source>
</evidence>
<gene>
    <name evidence="5" type="ORF">CVT25_010953</name>
</gene>
<dbReference type="SUPFAM" id="SSF51735">
    <property type="entry name" value="NAD(P)-binding Rossmann-fold domains"/>
    <property type="match status" value="1"/>
</dbReference>
<dbReference type="STRING" id="93625.A0A409WFX0"/>
<organism evidence="5 6">
    <name type="scientific">Psilocybe cyanescens</name>
    <dbReference type="NCBI Taxonomy" id="93625"/>
    <lineage>
        <taxon>Eukaryota</taxon>
        <taxon>Fungi</taxon>
        <taxon>Dikarya</taxon>
        <taxon>Basidiomycota</taxon>
        <taxon>Agaricomycotina</taxon>
        <taxon>Agaricomycetes</taxon>
        <taxon>Agaricomycetidae</taxon>
        <taxon>Agaricales</taxon>
        <taxon>Agaricineae</taxon>
        <taxon>Strophariaceae</taxon>
        <taxon>Psilocybe</taxon>
    </lineage>
</organism>
<dbReference type="InterPro" id="IPR000683">
    <property type="entry name" value="Gfo/Idh/MocA-like_OxRdtase_N"/>
</dbReference>
<comment type="similarity">
    <text evidence="1">Belongs to the Gfo/Idh/MocA family.</text>
</comment>
<dbReference type="InterPro" id="IPR051317">
    <property type="entry name" value="Gfo/Idh/MocA_oxidoreduct"/>
</dbReference>
<dbReference type="InterPro" id="IPR029071">
    <property type="entry name" value="Ubiquitin-like_domsf"/>
</dbReference>
<name>A0A409WFX0_PSICY</name>
<evidence type="ECO:0000256" key="3">
    <source>
        <dbReference type="SAM" id="MobiDB-lite"/>
    </source>
</evidence>
<feature type="region of interest" description="Disordered" evidence="3">
    <location>
        <begin position="725"/>
        <end position="758"/>
    </location>
</feature>
<dbReference type="Proteomes" id="UP000283269">
    <property type="component" value="Unassembled WGS sequence"/>
</dbReference>
<dbReference type="CDD" id="cd17039">
    <property type="entry name" value="Ubl_ubiquitin_like"/>
    <property type="match status" value="1"/>
</dbReference>
<dbReference type="GO" id="GO:0016491">
    <property type="term" value="F:oxidoreductase activity"/>
    <property type="evidence" value="ECO:0007669"/>
    <property type="project" value="UniProtKB-KW"/>
</dbReference>
<dbReference type="PANTHER" id="PTHR43708:SF5">
    <property type="entry name" value="CONSERVED EXPRESSED OXIDOREDUCTASE (EUROFUNG)-RELATED"/>
    <property type="match status" value="1"/>
</dbReference>
<dbReference type="Gene3D" id="3.30.360.10">
    <property type="entry name" value="Dihydrodipicolinate Reductase, domain 2"/>
    <property type="match status" value="1"/>
</dbReference>
<comment type="caution">
    <text evidence="5">The sequence shown here is derived from an EMBL/GenBank/DDBJ whole genome shotgun (WGS) entry which is preliminary data.</text>
</comment>
<keyword evidence="2" id="KW-0560">Oxidoreductase</keyword>
<dbReference type="Pfam" id="PF01408">
    <property type="entry name" value="GFO_IDH_MocA"/>
    <property type="match status" value="1"/>
</dbReference>
<proteinExistence type="inferred from homology"/>
<dbReference type="GO" id="GO:0000166">
    <property type="term" value="F:nucleotide binding"/>
    <property type="evidence" value="ECO:0007669"/>
    <property type="project" value="InterPro"/>
</dbReference>
<feature type="domain" description="Ubiquitin-like" evidence="4">
    <location>
        <begin position="370"/>
        <end position="443"/>
    </location>
</feature>
<feature type="region of interest" description="Disordered" evidence="3">
    <location>
        <begin position="457"/>
        <end position="478"/>
    </location>
</feature>